<dbReference type="AlphaFoldDB" id="A0A0G4FG24"/>
<evidence type="ECO:0000313" key="3">
    <source>
        <dbReference type="Proteomes" id="UP000041254"/>
    </source>
</evidence>
<sequence length="354" mass="39633">MPLAQAVLSLSLCSFVAVGIASGAAPKQGKGYWLTAPELQVINPSWTSPVVEVTGGYEAIRTLIHETVNDYIHYIARGNFDAHFGHMYAHHKSMPPECSEEASVCIFFFELPGADGHAGQYKAFTADECTTCCEFGGIEGRPPMSMRIQGPAKVTLYQRPECEPNVLDEGAWGLPEPAYEWVIENHRGDRDATVFHLGGRDVCAVPTDVTYGNPPVTARMWPLADEQLYNESFYLPFLRQLDAVGGVHLALPADQWSSRIYPTLKEWFHPVVPLTFDKFQATWQNVLVSDETFDIKVENNDTIKYSAKQELYQYAINDTMREHIAKPPYCVPPDCDQDCKPTVRGIRSLKVQKL</sequence>
<gene>
    <name evidence="2" type="ORF">Vbra_9124</name>
</gene>
<name>A0A0G4FG24_VITBC</name>
<dbReference type="Proteomes" id="UP000041254">
    <property type="component" value="Unassembled WGS sequence"/>
</dbReference>
<protein>
    <submittedName>
        <fullName evidence="2">Uncharacterized protein</fullName>
    </submittedName>
</protein>
<reference evidence="2 3" key="1">
    <citation type="submission" date="2014-11" db="EMBL/GenBank/DDBJ databases">
        <authorList>
            <person name="Zhu J."/>
            <person name="Qi W."/>
            <person name="Song R."/>
        </authorList>
    </citation>
    <scope>NUCLEOTIDE SEQUENCE [LARGE SCALE GENOMIC DNA]</scope>
</reference>
<dbReference type="PhylomeDB" id="A0A0G4FG24"/>
<accession>A0A0G4FG24</accession>
<feature type="signal peptide" evidence="1">
    <location>
        <begin position="1"/>
        <end position="23"/>
    </location>
</feature>
<evidence type="ECO:0000256" key="1">
    <source>
        <dbReference type="SAM" id="SignalP"/>
    </source>
</evidence>
<keyword evidence="3" id="KW-1185">Reference proteome</keyword>
<dbReference type="VEuPathDB" id="CryptoDB:Vbra_9124"/>
<proteinExistence type="predicted"/>
<evidence type="ECO:0000313" key="2">
    <source>
        <dbReference type="EMBL" id="CEM11803.1"/>
    </source>
</evidence>
<dbReference type="InParanoid" id="A0A0G4FG24"/>
<feature type="chain" id="PRO_5005189244" evidence="1">
    <location>
        <begin position="24"/>
        <end position="354"/>
    </location>
</feature>
<keyword evidence="1" id="KW-0732">Signal</keyword>
<dbReference type="EMBL" id="CDMY01000425">
    <property type="protein sequence ID" value="CEM11803.1"/>
    <property type="molecule type" value="Genomic_DNA"/>
</dbReference>
<organism evidence="2 3">
    <name type="scientific">Vitrella brassicaformis (strain CCMP3155)</name>
    <dbReference type="NCBI Taxonomy" id="1169540"/>
    <lineage>
        <taxon>Eukaryota</taxon>
        <taxon>Sar</taxon>
        <taxon>Alveolata</taxon>
        <taxon>Colpodellida</taxon>
        <taxon>Vitrellaceae</taxon>
        <taxon>Vitrella</taxon>
    </lineage>
</organism>